<dbReference type="InterPro" id="IPR003439">
    <property type="entry name" value="ABC_transporter-like_ATP-bd"/>
</dbReference>
<reference evidence="11 14" key="2">
    <citation type="submission" date="2020-08" db="EMBL/GenBank/DDBJ databases">
        <title>Genomic Encyclopedia of Type Strains, Phase IV (KMG-IV): sequencing the most valuable type-strain genomes for metagenomic binning, comparative biology and taxonomic classification.</title>
        <authorList>
            <person name="Goeker M."/>
        </authorList>
    </citation>
    <scope>NUCLEOTIDE SEQUENCE [LARGE SCALE GENOMIC DNA]</scope>
    <source>
        <strain evidence="11 14">DSM 19331</strain>
    </source>
</reference>
<dbReference type="EMBL" id="JACIDG010000005">
    <property type="protein sequence ID" value="MBB3915144.1"/>
    <property type="molecule type" value="Genomic_DNA"/>
</dbReference>
<dbReference type="PROSITE" id="PS50893">
    <property type="entry name" value="ABC_TRANSPORTER_2"/>
    <property type="match status" value="2"/>
</dbReference>
<feature type="domain" description="ABC transporter" evidence="10">
    <location>
        <begin position="253"/>
        <end position="494"/>
    </location>
</feature>
<dbReference type="Proteomes" id="UP000545490">
    <property type="component" value="Unassembled WGS sequence"/>
</dbReference>
<keyword evidence="8" id="KW-1278">Translocase</keyword>
<evidence type="ECO:0000256" key="8">
    <source>
        <dbReference type="ARBA" id="ARBA00022967"/>
    </source>
</evidence>
<dbReference type="Gene3D" id="3.40.50.300">
    <property type="entry name" value="P-loop containing nucleotide triphosphate hydrolases"/>
    <property type="match status" value="2"/>
</dbReference>
<evidence type="ECO:0000256" key="1">
    <source>
        <dbReference type="ARBA" id="ARBA00004202"/>
    </source>
</evidence>
<evidence type="ECO:0000313" key="11">
    <source>
        <dbReference type="EMBL" id="MBB3915144.1"/>
    </source>
</evidence>
<evidence type="ECO:0000256" key="3">
    <source>
        <dbReference type="ARBA" id="ARBA00022475"/>
    </source>
</evidence>
<evidence type="ECO:0000256" key="5">
    <source>
        <dbReference type="ARBA" id="ARBA00022737"/>
    </source>
</evidence>
<dbReference type="GO" id="GO:0005886">
    <property type="term" value="C:plasma membrane"/>
    <property type="evidence" value="ECO:0007669"/>
    <property type="project" value="UniProtKB-SubCell"/>
</dbReference>
<evidence type="ECO:0000313" key="12">
    <source>
        <dbReference type="EMBL" id="RUM12587.1"/>
    </source>
</evidence>
<dbReference type="CDD" id="cd03216">
    <property type="entry name" value="ABC_Carb_Monos_I"/>
    <property type="match status" value="1"/>
</dbReference>
<evidence type="ECO:0000256" key="2">
    <source>
        <dbReference type="ARBA" id="ARBA00022448"/>
    </source>
</evidence>
<dbReference type="FunFam" id="3.40.50.300:FF:000127">
    <property type="entry name" value="Ribose import ATP-binding protein RbsA"/>
    <property type="match status" value="1"/>
</dbReference>
<feature type="domain" description="ABC transporter" evidence="10">
    <location>
        <begin position="5"/>
        <end position="241"/>
    </location>
</feature>
<evidence type="ECO:0000313" key="14">
    <source>
        <dbReference type="Proteomes" id="UP000545490"/>
    </source>
</evidence>
<accession>A0A7W6B7I3</accession>
<evidence type="ECO:0000256" key="4">
    <source>
        <dbReference type="ARBA" id="ARBA00022597"/>
    </source>
</evidence>
<evidence type="ECO:0000313" key="13">
    <source>
        <dbReference type="Proteomes" id="UP000272004"/>
    </source>
</evidence>
<dbReference type="SMART" id="SM00382">
    <property type="entry name" value="AAA"/>
    <property type="match status" value="2"/>
</dbReference>
<protein>
    <submittedName>
        <fullName evidence="11">Ribose transport system ATP-binding protein</fullName>
    </submittedName>
    <submittedName>
        <fullName evidence="12">Sugar ABC transporter ATP-binding protein</fullName>
    </submittedName>
</protein>
<dbReference type="CDD" id="cd03215">
    <property type="entry name" value="ABC_Carb_Monos_II"/>
    <property type="match status" value="1"/>
</dbReference>
<dbReference type="InterPro" id="IPR003593">
    <property type="entry name" value="AAA+_ATPase"/>
</dbReference>
<keyword evidence="3" id="KW-1003">Cell membrane</keyword>
<dbReference type="InterPro" id="IPR027417">
    <property type="entry name" value="P-loop_NTPase"/>
</dbReference>
<keyword evidence="9" id="KW-0472">Membrane</keyword>
<dbReference type="PANTHER" id="PTHR43790:SF3">
    <property type="entry name" value="D-ALLOSE IMPORT ATP-BINDING PROTEIN ALSA-RELATED"/>
    <property type="match status" value="1"/>
</dbReference>
<keyword evidence="13" id="KW-1185">Reference proteome</keyword>
<dbReference type="Pfam" id="PF00005">
    <property type="entry name" value="ABC_tran"/>
    <property type="match status" value="2"/>
</dbReference>
<keyword evidence="7 11" id="KW-0067">ATP-binding</keyword>
<sequence length="495" mass="52958">MTSALALAGITKSFPGVRALRGVSFSLQPGEIRALVGENGAGKSTLMKILSGAYSADEGRIELFGEEVLDPTPAGMIARGVAVIYQELAQAPHLTVTENVLMGRLPRKGALIDWGEAKRRTIEVVDRLGFDVDPTARIGTLSVAKRQMVEIAKALARNAKIIVLDEPSAVLAQAEIDQLFRVVRQLARESGVAFVYISHRLREVFELSDTVTVLRDGTVIHNGPSNGLTTDDLIRSMVGREVGDVFPKRTPRIGEQALSARGISTSALLKDVSIHVRKGEIVGLFGLAGAGRTELLRAIYGADPRDAGEVSINGAMTSIGSPRAGINKGLGLVPEDRKTEGLFLIQSVGFNIMSASLAQIVRFGLLSLGRERKIVSGLIERLRIRTPNAAAAAQNLSGGNQQKCVLARLVSAGCEILLADEPTRGVDVGAKREIYDLLVELAEARGLAIVIASSELPEILGLCDRLYVLREGEVTAELDARTATEEEVMHFAALH</sequence>
<dbReference type="AlphaFoldDB" id="A0A7W6B7I3"/>
<evidence type="ECO:0000256" key="6">
    <source>
        <dbReference type="ARBA" id="ARBA00022741"/>
    </source>
</evidence>
<dbReference type="GO" id="GO:0005524">
    <property type="term" value="F:ATP binding"/>
    <property type="evidence" value="ECO:0007669"/>
    <property type="project" value="UniProtKB-KW"/>
</dbReference>
<reference evidence="12 13" key="1">
    <citation type="submission" date="2018-11" db="EMBL/GenBank/DDBJ databases">
        <authorList>
            <person name="Huo Y."/>
        </authorList>
    </citation>
    <scope>NUCLEOTIDE SEQUENCE [LARGE SCALE GENOMIC DNA]</scope>
    <source>
        <strain evidence="12 13">CCBAU 33202</strain>
    </source>
</reference>
<keyword evidence="2" id="KW-0813">Transport</keyword>
<dbReference type="RefSeq" id="WP_126826430.1">
    <property type="nucleotide sequence ID" value="NZ_JACIDG010000005.1"/>
</dbReference>
<gene>
    <name evidence="12" type="ORF">EFB14_14965</name>
    <name evidence="11" type="ORF">GGQ65_002431</name>
</gene>
<dbReference type="SUPFAM" id="SSF52540">
    <property type="entry name" value="P-loop containing nucleoside triphosphate hydrolases"/>
    <property type="match status" value="2"/>
</dbReference>
<comment type="caution">
    <text evidence="11">The sequence shown here is derived from an EMBL/GenBank/DDBJ whole genome shotgun (WGS) entry which is preliminary data.</text>
</comment>
<keyword evidence="6" id="KW-0547">Nucleotide-binding</keyword>
<name>A0A7W6B7I3_9HYPH</name>
<dbReference type="EMBL" id="RJJU01000007">
    <property type="protein sequence ID" value="RUM12587.1"/>
    <property type="molecule type" value="Genomic_DNA"/>
</dbReference>
<keyword evidence="5" id="KW-0677">Repeat</keyword>
<evidence type="ECO:0000256" key="9">
    <source>
        <dbReference type="ARBA" id="ARBA00023136"/>
    </source>
</evidence>
<dbReference type="PANTHER" id="PTHR43790">
    <property type="entry name" value="CARBOHYDRATE TRANSPORT ATP-BINDING PROTEIN MG119-RELATED"/>
    <property type="match status" value="1"/>
</dbReference>
<comment type="subcellular location">
    <subcellularLocation>
        <location evidence="1">Cell membrane</location>
        <topology evidence="1">Peripheral membrane protein</topology>
    </subcellularLocation>
</comment>
<evidence type="ECO:0000259" key="10">
    <source>
        <dbReference type="PROSITE" id="PS50893"/>
    </source>
</evidence>
<dbReference type="GO" id="GO:0016887">
    <property type="term" value="F:ATP hydrolysis activity"/>
    <property type="evidence" value="ECO:0007669"/>
    <property type="project" value="InterPro"/>
</dbReference>
<proteinExistence type="predicted"/>
<organism evidence="11 14">
    <name type="scientific">Rhizobium fabae</name>
    <dbReference type="NCBI Taxonomy" id="573179"/>
    <lineage>
        <taxon>Bacteria</taxon>
        <taxon>Pseudomonadati</taxon>
        <taxon>Pseudomonadota</taxon>
        <taxon>Alphaproteobacteria</taxon>
        <taxon>Hyphomicrobiales</taxon>
        <taxon>Rhizobiaceae</taxon>
        <taxon>Rhizobium/Agrobacterium group</taxon>
        <taxon>Rhizobium</taxon>
    </lineage>
</organism>
<dbReference type="InterPro" id="IPR050107">
    <property type="entry name" value="ABC_carbohydrate_import_ATPase"/>
</dbReference>
<evidence type="ECO:0000256" key="7">
    <source>
        <dbReference type="ARBA" id="ARBA00022840"/>
    </source>
</evidence>
<keyword evidence="4" id="KW-0762">Sugar transport</keyword>
<dbReference type="Proteomes" id="UP000272004">
    <property type="component" value="Unassembled WGS sequence"/>
</dbReference>